<evidence type="ECO:0000256" key="5">
    <source>
        <dbReference type="ARBA" id="ARBA00022908"/>
    </source>
</evidence>
<dbReference type="PROSITE" id="PS51898">
    <property type="entry name" value="TYR_RECOMBINASE"/>
    <property type="match status" value="1"/>
</dbReference>
<keyword evidence="5" id="KW-0229">DNA integration</keyword>
<keyword evidence="6 9" id="KW-0238">DNA-binding</keyword>
<evidence type="ECO:0000259" key="11">
    <source>
        <dbReference type="PROSITE" id="PS51900"/>
    </source>
</evidence>
<dbReference type="GO" id="GO:0005737">
    <property type="term" value="C:cytoplasm"/>
    <property type="evidence" value="ECO:0007669"/>
    <property type="project" value="UniProtKB-SubCell"/>
</dbReference>
<dbReference type="InterPro" id="IPR011010">
    <property type="entry name" value="DNA_brk_join_enz"/>
</dbReference>
<gene>
    <name evidence="12" type="ORF">EL17_15550</name>
</gene>
<keyword evidence="3" id="KW-0132">Cell division</keyword>
<organism evidence="12 13">
    <name type="scientific">Anditalea andensis</name>
    <dbReference type="NCBI Taxonomy" id="1048983"/>
    <lineage>
        <taxon>Bacteria</taxon>
        <taxon>Pseudomonadati</taxon>
        <taxon>Bacteroidota</taxon>
        <taxon>Cytophagia</taxon>
        <taxon>Cytophagales</taxon>
        <taxon>Cytophagaceae</taxon>
        <taxon>Anditalea</taxon>
    </lineage>
</organism>
<dbReference type="Pfam" id="PF02899">
    <property type="entry name" value="Phage_int_SAM_1"/>
    <property type="match status" value="1"/>
</dbReference>
<evidence type="ECO:0000313" key="12">
    <source>
        <dbReference type="EMBL" id="KEO73025.1"/>
    </source>
</evidence>
<dbReference type="GO" id="GO:0007059">
    <property type="term" value="P:chromosome segregation"/>
    <property type="evidence" value="ECO:0007669"/>
    <property type="project" value="UniProtKB-KW"/>
</dbReference>
<evidence type="ECO:0000256" key="1">
    <source>
        <dbReference type="ARBA" id="ARBA00004496"/>
    </source>
</evidence>
<dbReference type="Gene3D" id="1.10.443.10">
    <property type="entry name" value="Intergrase catalytic core"/>
    <property type="match status" value="1"/>
</dbReference>
<evidence type="ECO:0000256" key="4">
    <source>
        <dbReference type="ARBA" id="ARBA00022829"/>
    </source>
</evidence>
<feature type="domain" description="Tyr recombinase" evidence="10">
    <location>
        <begin position="104"/>
        <end position="288"/>
    </location>
</feature>
<feature type="domain" description="Core-binding (CB)" evidence="11">
    <location>
        <begin position="1"/>
        <end position="83"/>
    </location>
</feature>
<protein>
    <submittedName>
        <fullName evidence="12">Integrase</fullName>
    </submittedName>
</protein>
<dbReference type="InterPro" id="IPR044068">
    <property type="entry name" value="CB"/>
</dbReference>
<dbReference type="GO" id="GO:0051301">
    <property type="term" value="P:cell division"/>
    <property type="evidence" value="ECO:0007669"/>
    <property type="project" value="UniProtKB-KW"/>
</dbReference>
<evidence type="ECO:0000256" key="9">
    <source>
        <dbReference type="PROSITE-ProRule" id="PRU01248"/>
    </source>
</evidence>
<dbReference type="InterPro" id="IPR004107">
    <property type="entry name" value="Integrase_SAM-like_N"/>
</dbReference>
<keyword evidence="13" id="KW-1185">Reference proteome</keyword>
<proteinExistence type="predicted"/>
<dbReference type="eggNOG" id="COG4974">
    <property type="taxonomic scope" value="Bacteria"/>
</dbReference>
<keyword evidence="2" id="KW-0963">Cytoplasm</keyword>
<evidence type="ECO:0000256" key="3">
    <source>
        <dbReference type="ARBA" id="ARBA00022618"/>
    </source>
</evidence>
<dbReference type="InterPro" id="IPR002104">
    <property type="entry name" value="Integrase_catalytic"/>
</dbReference>
<dbReference type="PANTHER" id="PTHR30349:SF77">
    <property type="entry name" value="TYROSINE RECOMBINASE XERC"/>
    <property type="match status" value="1"/>
</dbReference>
<dbReference type="STRING" id="1048983.EL17_15550"/>
<dbReference type="PROSITE" id="PS51900">
    <property type="entry name" value="CB"/>
    <property type="match status" value="1"/>
</dbReference>
<evidence type="ECO:0000259" key="10">
    <source>
        <dbReference type="PROSITE" id="PS51898"/>
    </source>
</evidence>
<evidence type="ECO:0000256" key="2">
    <source>
        <dbReference type="ARBA" id="ARBA00022490"/>
    </source>
</evidence>
<accession>A0A074KXU1</accession>
<keyword evidence="8" id="KW-0131">Cell cycle</keyword>
<dbReference type="AlphaFoldDB" id="A0A074KXU1"/>
<evidence type="ECO:0000313" key="13">
    <source>
        <dbReference type="Proteomes" id="UP000027821"/>
    </source>
</evidence>
<dbReference type="GO" id="GO:0006310">
    <property type="term" value="P:DNA recombination"/>
    <property type="evidence" value="ECO:0007669"/>
    <property type="project" value="UniProtKB-KW"/>
</dbReference>
<comment type="caution">
    <text evidence="12">The sequence shown here is derived from an EMBL/GenBank/DDBJ whole genome shotgun (WGS) entry which is preliminary data.</text>
</comment>
<dbReference type="OrthoDB" id="9801717at2"/>
<dbReference type="GO" id="GO:0015074">
    <property type="term" value="P:DNA integration"/>
    <property type="evidence" value="ECO:0007669"/>
    <property type="project" value="UniProtKB-KW"/>
</dbReference>
<dbReference type="SUPFAM" id="SSF56349">
    <property type="entry name" value="DNA breaking-rejoining enzymes"/>
    <property type="match status" value="1"/>
</dbReference>
<dbReference type="Gene3D" id="1.10.150.130">
    <property type="match status" value="1"/>
</dbReference>
<evidence type="ECO:0000256" key="7">
    <source>
        <dbReference type="ARBA" id="ARBA00023172"/>
    </source>
</evidence>
<dbReference type="EMBL" id="JMIH01000023">
    <property type="protein sequence ID" value="KEO73025.1"/>
    <property type="molecule type" value="Genomic_DNA"/>
</dbReference>
<dbReference type="InterPro" id="IPR050090">
    <property type="entry name" value="Tyrosine_recombinase_XerCD"/>
</dbReference>
<dbReference type="InterPro" id="IPR010998">
    <property type="entry name" value="Integrase_recombinase_N"/>
</dbReference>
<dbReference type="RefSeq" id="WP_035076230.1">
    <property type="nucleotide sequence ID" value="NZ_JMIH01000023.1"/>
</dbReference>
<dbReference type="Pfam" id="PF00589">
    <property type="entry name" value="Phage_integrase"/>
    <property type="match status" value="1"/>
</dbReference>
<dbReference type="Proteomes" id="UP000027821">
    <property type="component" value="Unassembled WGS sequence"/>
</dbReference>
<sequence length="294" mass="34368">MLFSFIAYLENTKRASPHTLLAYQKDLEQFQEFVQTTFDMSDITYAGHPEIRAWIVDQVDSNMAATTVNRKIATLRSYYKFLLRNGTIIKDPTYKLQALKKPKRLPEFVQEITMDQVLEELHYNPDFDGQRDRMVMEFLYLTGVRLSELLALKWQNISISAQTVKVLGKRKKERIIPLTNHLIKNIISYKKEFEKTFPNMESSDYFIVTIDREQAYPMKIYRIVRKYLDLFAQTTKRSPHLLRHTFATHLLNKGADLNAVKDLLGHTNLAATQVYTHNSMEKLKAVFDQAHPKA</sequence>
<keyword evidence="4" id="KW-0159">Chromosome partition</keyword>
<evidence type="ECO:0000256" key="6">
    <source>
        <dbReference type="ARBA" id="ARBA00023125"/>
    </source>
</evidence>
<reference evidence="12 13" key="1">
    <citation type="submission" date="2014-04" db="EMBL/GenBank/DDBJ databases">
        <title>Characterization and application of a salt tolerant electro-active bacterium.</title>
        <authorList>
            <person name="Yang L."/>
            <person name="Wei S."/>
            <person name="Tay Q.X.M."/>
        </authorList>
    </citation>
    <scope>NUCLEOTIDE SEQUENCE [LARGE SCALE GENOMIC DNA]</scope>
    <source>
        <strain evidence="12 13">LY1</strain>
    </source>
</reference>
<dbReference type="InterPro" id="IPR013762">
    <property type="entry name" value="Integrase-like_cat_sf"/>
</dbReference>
<comment type="subcellular location">
    <subcellularLocation>
        <location evidence="1">Cytoplasm</location>
    </subcellularLocation>
</comment>
<evidence type="ECO:0000256" key="8">
    <source>
        <dbReference type="ARBA" id="ARBA00023306"/>
    </source>
</evidence>
<keyword evidence="7" id="KW-0233">DNA recombination</keyword>
<name>A0A074KXU1_9BACT</name>
<dbReference type="PANTHER" id="PTHR30349">
    <property type="entry name" value="PHAGE INTEGRASE-RELATED"/>
    <property type="match status" value="1"/>
</dbReference>
<dbReference type="GO" id="GO:0003677">
    <property type="term" value="F:DNA binding"/>
    <property type="evidence" value="ECO:0007669"/>
    <property type="project" value="UniProtKB-UniRule"/>
</dbReference>